<dbReference type="RefSeq" id="WP_160370596.1">
    <property type="nucleotide sequence ID" value="NZ_WSQA01000016.1"/>
</dbReference>
<sequence length="260" mass="28593">MKNIFTKFILITSILMGLLLSVSCQKEKLGFDSDFTVDLSKMSDREAFDVYQSKIAPLHSEGLEHIFKLIQKDHSNMHKIDLLTDQFMETTKIQKIVKEYKVGFLDESITKEAQAEAEISMLNQICFNFVDKIHQASKSPLSVEELKKETIKVLNDRQFLNLSKERKHVIMVGLSIYEDSYEYWIDNLKRWDDETQPEAAKLDFWGRLKQIAKADLAGGVGGAVGGAVVGAFAGGVGAGPGAVGGAVGGAISGSVTSALN</sequence>
<dbReference type="Proteomes" id="UP000435036">
    <property type="component" value="Unassembled WGS sequence"/>
</dbReference>
<comment type="caution">
    <text evidence="1">The sequence shown here is derived from an EMBL/GenBank/DDBJ whole genome shotgun (WGS) entry which is preliminary data.</text>
</comment>
<evidence type="ECO:0000313" key="1">
    <source>
        <dbReference type="EMBL" id="MVZ63878.1"/>
    </source>
</evidence>
<name>A0A6N8L6Q9_9SPHI</name>
<dbReference type="AlphaFoldDB" id="A0A6N8L6Q9"/>
<proteinExistence type="predicted"/>
<dbReference type="OrthoDB" id="9776116at2"/>
<dbReference type="EMBL" id="WSQA01000016">
    <property type="protein sequence ID" value="MVZ63878.1"/>
    <property type="molecule type" value="Genomic_DNA"/>
</dbReference>
<keyword evidence="2" id="KW-1185">Reference proteome</keyword>
<protein>
    <submittedName>
        <fullName evidence="1">Uncharacterized protein</fullName>
    </submittedName>
</protein>
<reference evidence="1 2" key="1">
    <citation type="submission" date="2019-12" db="EMBL/GenBank/DDBJ databases">
        <authorList>
            <person name="Dong K."/>
        </authorList>
    </citation>
    <scope>NUCLEOTIDE SEQUENCE [LARGE SCALE GENOMIC DNA]</scope>
    <source>
        <strain evidence="1 2">JCM 31225</strain>
    </source>
</reference>
<dbReference type="PROSITE" id="PS51257">
    <property type="entry name" value="PROKAR_LIPOPROTEIN"/>
    <property type="match status" value="1"/>
</dbReference>
<gene>
    <name evidence="1" type="ORF">GQF63_17790</name>
</gene>
<organism evidence="1 2">
    <name type="scientific">Sphingobacterium humi</name>
    <dbReference type="NCBI Taxonomy" id="1796905"/>
    <lineage>
        <taxon>Bacteria</taxon>
        <taxon>Pseudomonadati</taxon>
        <taxon>Bacteroidota</taxon>
        <taxon>Sphingobacteriia</taxon>
        <taxon>Sphingobacteriales</taxon>
        <taxon>Sphingobacteriaceae</taxon>
        <taxon>Sphingobacterium</taxon>
    </lineage>
</organism>
<accession>A0A6N8L6Q9</accession>
<evidence type="ECO:0000313" key="2">
    <source>
        <dbReference type="Proteomes" id="UP000435036"/>
    </source>
</evidence>